<dbReference type="GO" id="GO:0015074">
    <property type="term" value="P:DNA integration"/>
    <property type="evidence" value="ECO:0007669"/>
    <property type="project" value="InterPro"/>
</dbReference>
<dbReference type="InterPro" id="IPR052925">
    <property type="entry name" value="Phage_Integrase-like_Recomb"/>
</dbReference>
<dbReference type="InterPro" id="IPR013762">
    <property type="entry name" value="Integrase-like_cat_sf"/>
</dbReference>
<dbReference type="EMBL" id="JARQWQ010000015">
    <property type="protein sequence ID" value="KAK2567220.1"/>
    <property type="molecule type" value="Genomic_DNA"/>
</dbReference>
<evidence type="ECO:0000256" key="2">
    <source>
        <dbReference type="ARBA" id="ARBA00023172"/>
    </source>
</evidence>
<dbReference type="AlphaFoldDB" id="A0AAD9QU98"/>
<reference evidence="5" key="2">
    <citation type="journal article" date="2023" name="Science">
        <title>Genomic signatures of disease resistance in endangered staghorn corals.</title>
        <authorList>
            <person name="Vollmer S.V."/>
            <person name="Selwyn J.D."/>
            <person name="Despard B.A."/>
            <person name="Roesel C.L."/>
        </authorList>
    </citation>
    <scope>NUCLEOTIDE SEQUENCE</scope>
    <source>
        <strain evidence="5">K2</strain>
    </source>
</reference>
<name>A0AAD9QU98_ACRCE</name>
<dbReference type="PROSITE" id="PS51898">
    <property type="entry name" value="TYR_RECOMBINASE"/>
    <property type="match status" value="1"/>
</dbReference>
<protein>
    <submittedName>
        <fullName evidence="5">Integrase/recombinase xerD-like protein</fullName>
    </submittedName>
</protein>
<gene>
    <name evidence="5" type="ORF">P5673_009031</name>
</gene>
<reference evidence="5" key="1">
    <citation type="journal article" date="2023" name="G3 (Bethesda)">
        <title>Whole genome assembly and annotation of the endangered Caribbean coral Acropora cervicornis.</title>
        <authorList>
            <person name="Selwyn J.D."/>
            <person name="Vollmer S.V."/>
        </authorList>
    </citation>
    <scope>NUCLEOTIDE SEQUENCE</scope>
    <source>
        <strain evidence="5">K2</strain>
    </source>
</reference>
<keyword evidence="2" id="KW-0233">DNA recombination</keyword>
<dbReference type="SUPFAM" id="SSF47823">
    <property type="entry name" value="lambda integrase-like, N-terminal domain"/>
    <property type="match status" value="1"/>
</dbReference>
<dbReference type="GO" id="GO:0003677">
    <property type="term" value="F:DNA binding"/>
    <property type="evidence" value="ECO:0007669"/>
    <property type="project" value="UniProtKB-KW"/>
</dbReference>
<dbReference type="InterPro" id="IPR002104">
    <property type="entry name" value="Integrase_catalytic"/>
</dbReference>
<evidence type="ECO:0000256" key="1">
    <source>
        <dbReference type="ARBA" id="ARBA00023125"/>
    </source>
</evidence>
<feature type="domain" description="Tyr recombinase" evidence="4">
    <location>
        <begin position="351"/>
        <end position="554"/>
    </location>
</feature>
<organism evidence="5 6">
    <name type="scientific">Acropora cervicornis</name>
    <name type="common">Staghorn coral</name>
    <dbReference type="NCBI Taxonomy" id="6130"/>
    <lineage>
        <taxon>Eukaryota</taxon>
        <taxon>Metazoa</taxon>
        <taxon>Cnidaria</taxon>
        <taxon>Anthozoa</taxon>
        <taxon>Hexacorallia</taxon>
        <taxon>Scleractinia</taxon>
        <taxon>Astrocoeniina</taxon>
        <taxon>Acroporidae</taxon>
        <taxon>Acropora</taxon>
    </lineage>
</organism>
<dbReference type="Pfam" id="PF00589">
    <property type="entry name" value="Phage_integrase"/>
    <property type="match status" value="1"/>
</dbReference>
<feature type="region of interest" description="Disordered" evidence="3">
    <location>
        <begin position="192"/>
        <end position="217"/>
    </location>
</feature>
<evidence type="ECO:0000313" key="5">
    <source>
        <dbReference type="EMBL" id="KAK2567220.1"/>
    </source>
</evidence>
<sequence>MEEADVVRIVESSIAKKNDSLLASMKSMLESSLTDLKRSHAETADSHLNEIKKLKFDEPHRFKKKGNEDQYRFNLKVGDAIEEAKEACSFQQLDKVHASLEKGEKLLSERQKHILLADKSDFGWSFIREYKRNDLAEDSDDEKKIIRAEARARTQAKQNSARNKTRLSSNRKEPSVLLPAETSTFRQFHTNSARPIPTIQSSTQTKPGSCFASADRDDQGQVQDIFKEGIWKETADFTDPCLQGLASRLQKSVLSARAPSTTSTYHRAFKRWKDFAVSILKGNYLPANPIHVAAYLQHVLESTKSCSSVDSALYAIKWAHEIAGMASPTDNQVVSRVREAAKRILGAGRPNRKEPLSTDILKDIVEGADLSNILHLRNVCLYVLAYAGFFRSEEVLNIRMNHIHFHEGCMIIKVEKSKTDQLRQGDQVVIAQSGGSVCPVSLLKTYLRKLDIDPHSNEFIFRPLVKTKSSYKLTQKNKPISYTTFRDHLAKCLKNVVPDPSVYGTHSFRSGGASRAANSGVNDRLFQKHGRWKSVAAKNGYIKDDISSQLSVSKSLGL</sequence>
<evidence type="ECO:0000259" key="4">
    <source>
        <dbReference type="PROSITE" id="PS51898"/>
    </source>
</evidence>
<dbReference type="SUPFAM" id="SSF56349">
    <property type="entry name" value="DNA breaking-rejoining enzymes"/>
    <property type="match status" value="1"/>
</dbReference>
<feature type="compositionally biased region" description="Polar residues" evidence="3">
    <location>
        <begin position="192"/>
        <end position="207"/>
    </location>
</feature>
<dbReference type="GO" id="GO:0006310">
    <property type="term" value="P:DNA recombination"/>
    <property type="evidence" value="ECO:0007669"/>
    <property type="project" value="UniProtKB-KW"/>
</dbReference>
<dbReference type="PANTHER" id="PTHR34605">
    <property type="entry name" value="PHAGE_INTEGRASE DOMAIN-CONTAINING PROTEIN"/>
    <property type="match status" value="1"/>
</dbReference>
<dbReference type="Gene3D" id="1.10.150.130">
    <property type="match status" value="1"/>
</dbReference>
<dbReference type="InterPro" id="IPR010998">
    <property type="entry name" value="Integrase_recombinase_N"/>
</dbReference>
<evidence type="ECO:0000256" key="3">
    <source>
        <dbReference type="SAM" id="MobiDB-lite"/>
    </source>
</evidence>
<feature type="region of interest" description="Disordered" evidence="3">
    <location>
        <begin position="151"/>
        <end position="176"/>
    </location>
</feature>
<keyword evidence="1" id="KW-0238">DNA-binding</keyword>
<comment type="caution">
    <text evidence="5">The sequence shown here is derived from an EMBL/GenBank/DDBJ whole genome shotgun (WGS) entry which is preliminary data.</text>
</comment>
<accession>A0AAD9QU98</accession>
<dbReference type="Gene3D" id="1.10.443.10">
    <property type="entry name" value="Intergrase catalytic core"/>
    <property type="match status" value="1"/>
</dbReference>
<dbReference type="InterPro" id="IPR011010">
    <property type="entry name" value="DNA_brk_join_enz"/>
</dbReference>
<keyword evidence="6" id="KW-1185">Reference proteome</keyword>
<dbReference type="Proteomes" id="UP001249851">
    <property type="component" value="Unassembled WGS sequence"/>
</dbReference>
<dbReference type="PANTHER" id="PTHR34605:SF6">
    <property type="entry name" value="TYR RECOMBINASE DOMAIN-CONTAINING PROTEIN"/>
    <property type="match status" value="1"/>
</dbReference>
<evidence type="ECO:0000313" key="6">
    <source>
        <dbReference type="Proteomes" id="UP001249851"/>
    </source>
</evidence>
<proteinExistence type="predicted"/>
<feature type="compositionally biased region" description="Polar residues" evidence="3">
    <location>
        <begin position="155"/>
        <end position="168"/>
    </location>
</feature>